<dbReference type="AlphaFoldDB" id="A0A1H2PS07"/>
<dbReference type="InterPro" id="IPR029058">
    <property type="entry name" value="AB_hydrolase_fold"/>
</dbReference>
<evidence type="ECO:0000313" key="3">
    <source>
        <dbReference type="EMBL" id="SDV49727.1"/>
    </source>
</evidence>
<dbReference type="PANTHER" id="PTHR43798">
    <property type="entry name" value="MONOACYLGLYCEROL LIPASE"/>
    <property type="match status" value="1"/>
</dbReference>
<gene>
    <name evidence="3" type="ORF">SAMN05216551_10984</name>
</gene>
<reference evidence="4" key="1">
    <citation type="submission" date="2016-09" db="EMBL/GenBank/DDBJ databases">
        <authorList>
            <person name="Varghese N."/>
            <person name="Submissions S."/>
        </authorList>
    </citation>
    <scope>NUCLEOTIDE SEQUENCE [LARGE SCALE GENOMIC DNA]</scope>
    <source>
        <strain evidence="4">JS23</strain>
    </source>
</reference>
<dbReference type="STRING" id="1770053.SAMN05216551_10984"/>
<dbReference type="Proteomes" id="UP000243719">
    <property type="component" value="Unassembled WGS sequence"/>
</dbReference>
<dbReference type="Pfam" id="PF00561">
    <property type="entry name" value="Abhydrolase_1"/>
    <property type="match status" value="1"/>
</dbReference>
<dbReference type="InterPro" id="IPR050266">
    <property type="entry name" value="AB_hydrolase_sf"/>
</dbReference>
<dbReference type="EMBL" id="FNLO01000009">
    <property type="protein sequence ID" value="SDV49727.1"/>
    <property type="molecule type" value="Genomic_DNA"/>
</dbReference>
<dbReference type="InterPro" id="IPR000073">
    <property type="entry name" value="AB_hydrolase_1"/>
</dbReference>
<sequence>MSAPGETPPRGPAINRAAAGETRRGRGNDSAYDFGGPGKSDGAGPMTPAPRQVQLTVAGAPLAIETVWLNGAAADRPLAVFLHEGLGSVALWKDWPQRLCDALGCQGLVYSRPGYGRSTPRADGERWPLDFMRHQADTVLPALLDALSVAPATRRRMLLVGHSDGASIALWYAALFPQALAGAVVIAPHTFVEPLTVASIAEARTAFLEGGLQTALSRYHDDVASAFWGWNEVWLDPSFLDWDMRSALGTIARPLLAVQGIDDQYGTLRQLDAIVEQVPHARTAALPDCRHSPHRDQSEALNRLIADFAAGLEGWRAPT</sequence>
<accession>A0A1H2PS07</accession>
<feature type="region of interest" description="Disordered" evidence="1">
    <location>
        <begin position="1"/>
        <end position="49"/>
    </location>
</feature>
<evidence type="ECO:0000313" key="4">
    <source>
        <dbReference type="Proteomes" id="UP000243719"/>
    </source>
</evidence>
<name>A0A1H2PS07_9BURK</name>
<dbReference type="GO" id="GO:0016020">
    <property type="term" value="C:membrane"/>
    <property type="evidence" value="ECO:0007669"/>
    <property type="project" value="TreeGrafter"/>
</dbReference>
<keyword evidence="4" id="KW-1185">Reference proteome</keyword>
<feature type="domain" description="AB hydrolase-1" evidence="2">
    <location>
        <begin position="80"/>
        <end position="197"/>
    </location>
</feature>
<dbReference type="PANTHER" id="PTHR43798:SF33">
    <property type="entry name" value="HYDROLASE, PUTATIVE (AFU_ORTHOLOGUE AFUA_2G14860)-RELATED"/>
    <property type="match status" value="1"/>
</dbReference>
<dbReference type="Gene3D" id="3.40.50.1820">
    <property type="entry name" value="alpha/beta hydrolase"/>
    <property type="match status" value="1"/>
</dbReference>
<evidence type="ECO:0000256" key="1">
    <source>
        <dbReference type="SAM" id="MobiDB-lite"/>
    </source>
</evidence>
<feature type="compositionally biased region" description="Pro residues" evidence="1">
    <location>
        <begin position="1"/>
        <end position="11"/>
    </location>
</feature>
<dbReference type="SUPFAM" id="SSF53474">
    <property type="entry name" value="alpha/beta-Hydrolases"/>
    <property type="match status" value="1"/>
</dbReference>
<evidence type="ECO:0000259" key="2">
    <source>
        <dbReference type="Pfam" id="PF00561"/>
    </source>
</evidence>
<organism evidence="3 4">
    <name type="scientific">Chitinasiproducens palmae</name>
    <dbReference type="NCBI Taxonomy" id="1770053"/>
    <lineage>
        <taxon>Bacteria</taxon>
        <taxon>Pseudomonadati</taxon>
        <taxon>Pseudomonadota</taxon>
        <taxon>Betaproteobacteria</taxon>
        <taxon>Burkholderiales</taxon>
        <taxon>Burkholderiaceae</taxon>
        <taxon>Chitinasiproducens</taxon>
    </lineage>
</organism>
<protein>
    <submittedName>
        <fullName evidence="3">Pimeloyl-ACP methyl ester carboxylesterase</fullName>
    </submittedName>
</protein>
<proteinExistence type="predicted"/>